<dbReference type="RefSeq" id="WP_130107295.1">
    <property type="nucleotide sequence ID" value="NZ_CP025781.1"/>
</dbReference>
<keyword evidence="4 7" id="KW-0812">Transmembrane</keyword>
<keyword evidence="9" id="KW-1185">Reference proteome</keyword>
<dbReference type="GO" id="GO:0070069">
    <property type="term" value="C:cytochrome complex"/>
    <property type="evidence" value="ECO:0007669"/>
    <property type="project" value="TreeGrafter"/>
</dbReference>
<dbReference type="Proteomes" id="UP000515917">
    <property type="component" value="Chromosome"/>
</dbReference>
<dbReference type="Pfam" id="PF02322">
    <property type="entry name" value="Cyt_bd_oxida_II"/>
    <property type="match status" value="1"/>
</dbReference>
<dbReference type="KEGG" id="ifl:C1H71_15365"/>
<dbReference type="GO" id="GO:0009055">
    <property type="term" value="F:electron transfer activity"/>
    <property type="evidence" value="ECO:0007669"/>
    <property type="project" value="TreeGrafter"/>
</dbReference>
<sequence length="337" mass="37133">MNLTYWLPVIFAGLLTLSMLIYVVLDGYDLGIGLLLPRVERAEKTQMLATIGPFWDANETWLVLGIGLLLAAFPAANSLVSSELYLPLAFMLGGLIIRGVAFDFRVKAREPHQPLWDSAFFVSSLLVSLMQGLMLGRYLMGFSEGWVAWGFAWLTALCLCTAYALLGASWLILKTTGLLQARAYVWAKQVLLGAIAAVALVSIATPLASPAIAVKWFALPQFLLLLPLPLVTFGLFALLNYLLPRLARRQAQGDDRYCWVPFVLCVSIVLLSFWGLAYSIFPDIVISKMTIWQAASDTEALWAILVVAAVVLPVVLAYTAYVYRVFHGKAATELSYD</sequence>
<comment type="subcellular location">
    <subcellularLocation>
        <location evidence="1">Cell membrane</location>
        <topology evidence="1">Multi-pass membrane protein</topology>
    </subcellularLocation>
</comment>
<keyword evidence="5 7" id="KW-1133">Transmembrane helix</keyword>
<evidence type="ECO:0000256" key="4">
    <source>
        <dbReference type="ARBA" id="ARBA00022692"/>
    </source>
</evidence>
<feature type="transmembrane region" description="Helical" evidence="7">
    <location>
        <begin position="146"/>
        <end position="173"/>
    </location>
</feature>
<dbReference type="GO" id="GO:0019646">
    <property type="term" value="P:aerobic electron transport chain"/>
    <property type="evidence" value="ECO:0007669"/>
    <property type="project" value="TreeGrafter"/>
</dbReference>
<feature type="transmembrane region" description="Helical" evidence="7">
    <location>
        <begin position="259"/>
        <end position="281"/>
    </location>
</feature>
<name>A0A7G3GC96_9NEIS</name>
<evidence type="ECO:0000256" key="6">
    <source>
        <dbReference type="ARBA" id="ARBA00023136"/>
    </source>
</evidence>
<dbReference type="AlphaFoldDB" id="A0A7G3GC96"/>
<proteinExistence type="inferred from homology"/>
<evidence type="ECO:0000256" key="3">
    <source>
        <dbReference type="ARBA" id="ARBA00022475"/>
    </source>
</evidence>
<evidence type="ECO:0000313" key="9">
    <source>
        <dbReference type="Proteomes" id="UP000515917"/>
    </source>
</evidence>
<dbReference type="GO" id="GO:0016682">
    <property type="term" value="F:oxidoreductase activity, acting on diphenols and related substances as donors, oxygen as acceptor"/>
    <property type="evidence" value="ECO:0007669"/>
    <property type="project" value="TreeGrafter"/>
</dbReference>
<feature type="transmembrane region" description="Helical" evidence="7">
    <location>
        <begin position="85"/>
        <end position="106"/>
    </location>
</feature>
<dbReference type="EMBL" id="CP025781">
    <property type="protein sequence ID" value="QBC44774.1"/>
    <property type="molecule type" value="Genomic_DNA"/>
</dbReference>
<evidence type="ECO:0000256" key="1">
    <source>
        <dbReference type="ARBA" id="ARBA00004651"/>
    </source>
</evidence>
<evidence type="ECO:0000256" key="7">
    <source>
        <dbReference type="SAM" id="Phobius"/>
    </source>
</evidence>
<protein>
    <submittedName>
        <fullName evidence="8">Cytochrome BD ubiquinol oxidase subunit II</fullName>
    </submittedName>
</protein>
<reference evidence="8 9" key="1">
    <citation type="submission" date="2018-01" db="EMBL/GenBank/DDBJ databases">
        <title>Genome sequence of Iodobacter sp. strain PCH194 isolated from Indian Trans-Himalaya.</title>
        <authorList>
            <person name="Kumar V."/>
            <person name="Thakur V."/>
            <person name="Kumar S."/>
            <person name="Singh D."/>
        </authorList>
    </citation>
    <scope>NUCLEOTIDE SEQUENCE [LARGE SCALE GENOMIC DNA]</scope>
    <source>
        <strain evidence="8 9">PCH194</strain>
    </source>
</reference>
<feature type="transmembrane region" description="Helical" evidence="7">
    <location>
        <begin position="216"/>
        <end position="239"/>
    </location>
</feature>
<dbReference type="PANTHER" id="PTHR43141:SF2">
    <property type="entry name" value="BLR3729 PROTEIN"/>
    <property type="match status" value="1"/>
</dbReference>
<feature type="transmembrane region" description="Helical" evidence="7">
    <location>
        <begin position="118"/>
        <end position="140"/>
    </location>
</feature>
<dbReference type="GO" id="GO:0005886">
    <property type="term" value="C:plasma membrane"/>
    <property type="evidence" value="ECO:0007669"/>
    <property type="project" value="UniProtKB-SubCell"/>
</dbReference>
<comment type="similarity">
    <text evidence="2">Belongs to the cytochrome ubiquinol oxidase subunit 2 family.</text>
</comment>
<keyword evidence="3" id="KW-1003">Cell membrane</keyword>
<feature type="transmembrane region" description="Helical" evidence="7">
    <location>
        <begin position="301"/>
        <end position="323"/>
    </location>
</feature>
<organism evidence="8 9">
    <name type="scientific">Iodobacter fluviatilis</name>
    <dbReference type="NCBI Taxonomy" id="537"/>
    <lineage>
        <taxon>Bacteria</taxon>
        <taxon>Pseudomonadati</taxon>
        <taxon>Pseudomonadota</taxon>
        <taxon>Betaproteobacteria</taxon>
        <taxon>Neisseriales</taxon>
        <taxon>Chitinibacteraceae</taxon>
        <taxon>Iodobacter</taxon>
    </lineage>
</organism>
<feature type="transmembrane region" description="Helical" evidence="7">
    <location>
        <begin position="185"/>
        <end position="204"/>
    </location>
</feature>
<evidence type="ECO:0000256" key="2">
    <source>
        <dbReference type="ARBA" id="ARBA00007543"/>
    </source>
</evidence>
<dbReference type="InterPro" id="IPR003317">
    <property type="entry name" value="Cyt-d_oxidase_su2"/>
</dbReference>
<accession>A0A7G3GC96</accession>
<feature type="transmembrane region" description="Helical" evidence="7">
    <location>
        <begin position="6"/>
        <end position="25"/>
    </location>
</feature>
<evidence type="ECO:0000256" key="5">
    <source>
        <dbReference type="ARBA" id="ARBA00022989"/>
    </source>
</evidence>
<keyword evidence="6 7" id="KW-0472">Membrane</keyword>
<gene>
    <name evidence="8" type="ORF">C1H71_15365</name>
</gene>
<evidence type="ECO:0000313" key="8">
    <source>
        <dbReference type="EMBL" id="QBC44774.1"/>
    </source>
</evidence>
<dbReference type="PANTHER" id="PTHR43141">
    <property type="entry name" value="CYTOCHROME BD2 SUBUNIT II"/>
    <property type="match status" value="1"/>
</dbReference>